<reference evidence="5 6" key="1">
    <citation type="submission" date="2017-06" db="EMBL/GenBank/DDBJ databases">
        <title>Comparative genomic analysis of Ambrosia Fusariam Clade fungi.</title>
        <authorList>
            <person name="Stajich J.E."/>
            <person name="Carrillo J."/>
            <person name="Kijimoto T."/>
            <person name="Eskalen A."/>
            <person name="O'Donnell K."/>
            <person name="Kasson M."/>
        </authorList>
    </citation>
    <scope>NUCLEOTIDE SEQUENCE [LARGE SCALE GENOMIC DNA]</scope>
    <source>
        <strain evidence="5 6">NRRL62579</strain>
    </source>
</reference>
<name>A0A428SUT1_9HYPO</name>
<evidence type="ECO:0000259" key="4">
    <source>
        <dbReference type="Pfam" id="PF13460"/>
    </source>
</evidence>
<dbReference type="InterPro" id="IPR036291">
    <property type="entry name" value="NAD(P)-bd_dom_sf"/>
</dbReference>
<dbReference type="InterPro" id="IPR016040">
    <property type="entry name" value="NAD(P)-bd_dom"/>
</dbReference>
<sequence>MVNVAVAGGTGGVGRTIIDALKDDSRHKAIILSPKNQLPDKLTPYAQAPDGVDLGAPVIAVDYEDVDALQTVLEQHEINTVISTLALHIIGVGQAQINLIKAAEKSEPTKRFVTGTWAVQPEIKWFDLLPYGFQHVASYTELEKTHLEWTAFNVGWFLEYYAMPNVETYIPQSTFVVDMANRHASIPGDGKQKMTFTYTKDVAKFVVAALDLPKWERNTYAIGDKLTWDEFVKIAEEARGGEKFTVTYDDVEKLRTGNVTELPGQAASYSYLPKESAQRLFSAFGIWVTEGIFDFPDEKLLNKQFPDIKVTTARKMLQSAWKGK</sequence>
<evidence type="ECO:0000256" key="3">
    <source>
        <dbReference type="ARBA" id="ARBA00023002"/>
    </source>
</evidence>
<dbReference type="PANTHER" id="PTHR47706">
    <property type="entry name" value="NMRA-LIKE FAMILY PROTEIN"/>
    <property type="match status" value="1"/>
</dbReference>
<proteinExistence type="inferred from homology"/>
<dbReference type="EMBL" id="NKCK01000184">
    <property type="protein sequence ID" value="RSL93450.1"/>
    <property type="molecule type" value="Genomic_DNA"/>
</dbReference>
<feature type="domain" description="NAD(P)-binding" evidence="4">
    <location>
        <begin position="8"/>
        <end position="160"/>
    </location>
</feature>
<dbReference type="SUPFAM" id="SSF51735">
    <property type="entry name" value="NAD(P)-binding Rossmann-fold domains"/>
    <property type="match status" value="1"/>
</dbReference>
<evidence type="ECO:0000256" key="1">
    <source>
        <dbReference type="ARBA" id="ARBA00005725"/>
    </source>
</evidence>
<comment type="caution">
    <text evidence="5">The sequence shown here is derived from an EMBL/GenBank/DDBJ whole genome shotgun (WGS) entry which is preliminary data.</text>
</comment>
<comment type="similarity">
    <text evidence="1">Belongs to the NmrA-type oxidoreductase family. Isoflavone reductase subfamily.</text>
</comment>
<evidence type="ECO:0000313" key="5">
    <source>
        <dbReference type="EMBL" id="RSL93450.1"/>
    </source>
</evidence>
<keyword evidence="3" id="KW-0560">Oxidoreductase</keyword>
<keyword evidence="2" id="KW-0521">NADP</keyword>
<dbReference type="GO" id="GO:0016491">
    <property type="term" value="F:oxidoreductase activity"/>
    <property type="evidence" value="ECO:0007669"/>
    <property type="project" value="UniProtKB-KW"/>
</dbReference>
<gene>
    <name evidence="5" type="ORF">CEP52_013239</name>
</gene>
<dbReference type="AlphaFoldDB" id="A0A428SUT1"/>
<dbReference type="Proteomes" id="UP000287144">
    <property type="component" value="Unassembled WGS sequence"/>
</dbReference>
<dbReference type="PANTHER" id="PTHR47706:SF4">
    <property type="entry name" value="NMRA-LIKE DOMAIN-CONTAINING PROTEIN"/>
    <property type="match status" value="1"/>
</dbReference>
<dbReference type="InterPro" id="IPR051609">
    <property type="entry name" value="NmrA/Isoflavone_reductase-like"/>
</dbReference>
<dbReference type="Gene3D" id="3.90.25.10">
    <property type="entry name" value="UDP-galactose 4-epimerase, domain 1"/>
    <property type="match status" value="1"/>
</dbReference>
<dbReference type="Gene3D" id="3.40.50.720">
    <property type="entry name" value="NAD(P)-binding Rossmann-like Domain"/>
    <property type="match status" value="1"/>
</dbReference>
<protein>
    <recommendedName>
        <fullName evidence="4">NAD(P)-binding domain-containing protein</fullName>
    </recommendedName>
</protein>
<evidence type="ECO:0000256" key="2">
    <source>
        <dbReference type="ARBA" id="ARBA00022857"/>
    </source>
</evidence>
<dbReference type="Pfam" id="PF13460">
    <property type="entry name" value="NAD_binding_10"/>
    <property type="match status" value="1"/>
</dbReference>
<accession>A0A428SUT1</accession>
<dbReference type="STRING" id="1325735.A0A428SUT1"/>
<evidence type="ECO:0000313" key="6">
    <source>
        <dbReference type="Proteomes" id="UP000287144"/>
    </source>
</evidence>
<organism evidence="5 6">
    <name type="scientific">Fusarium oligoseptatum</name>
    <dbReference type="NCBI Taxonomy" id="2604345"/>
    <lineage>
        <taxon>Eukaryota</taxon>
        <taxon>Fungi</taxon>
        <taxon>Dikarya</taxon>
        <taxon>Ascomycota</taxon>
        <taxon>Pezizomycotina</taxon>
        <taxon>Sordariomycetes</taxon>
        <taxon>Hypocreomycetidae</taxon>
        <taxon>Hypocreales</taxon>
        <taxon>Nectriaceae</taxon>
        <taxon>Fusarium</taxon>
        <taxon>Fusarium solani species complex</taxon>
    </lineage>
</organism>
<keyword evidence="6" id="KW-1185">Reference proteome</keyword>